<evidence type="ECO:0000256" key="6">
    <source>
        <dbReference type="SAM" id="Phobius"/>
    </source>
</evidence>
<dbReference type="SUPFAM" id="SSF103473">
    <property type="entry name" value="MFS general substrate transporter"/>
    <property type="match status" value="1"/>
</dbReference>
<evidence type="ECO:0000259" key="7">
    <source>
        <dbReference type="PROSITE" id="PS50850"/>
    </source>
</evidence>
<reference evidence="8" key="1">
    <citation type="submission" date="2022-06" db="EMBL/GenBank/DDBJ databases">
        <title>Genomic Encyclopedia of Archaeal and Bacterial Type Strains, Phase II (KMG-II): from individual species to whole genera.</title>
        <authorList>
            <person name="Goeker M."/>
        </authorList>
    </citation>
    <scope>NUCLEOTIDE SEQUENCE</scope>
    <source>
        <strain evidence="8">DSM 43935</strain>
    </source>
</reference>
<keyword evidence="9" id="KW-1185">Reference proteome</keyword>
<feature type="domain" description="Major facilitator superfamily (MFS) profile" evidence="7">
    <location>
        <begin position="49"/>
        <end position="459"/>
    </location>
</feature>
<dbReference type="GO" id="GO:0022857">
    <property type="term" value="F:transmembrane transporter activity"/>
    <property type="evidence" value="ECO:0007669"/>
    <property type="project" value="InterPro"/>
</dbReference>
<evidence type="ECO:0000256" key="3">
    <source>
        <dbReference type="ARBA" id="ARBA00022989"/>
    </source>
</evidence>
<feature type="transmembrane region" description="Helical" evidence="6">
    <location>
        <begin position="270"/>
        <end position="291"/>
    </location>
</feature>
<keyword evidence="4 6" id="KW-0472">Membrane</keyword>
<proteinExistence type="predicted"/>
<evidence type="ECO:0000256" key="2">
    <source>
        <dbReference type="ARBA" id="ARBA00022692"/>
    </source>
</evidence>
<sequence>MTSEPTSPVTSSAAPGAAGPQGSTSDASTPDFLEVPRPRGLRNNVRWGMVLLCSAAFMVNYIDRTTLSVALPYMSGDLHISPTVEGFLFAAFFIGYALCQLPAGSLIDRYGVKPLFAGGALIWGAVTMLTGLVRGPVELVLARLGLGVGEATAYPGSAKVVSRWFPRRERAFANSVWDNGSRVGAVVSLPLVTALIAWQGWRIAFVIAGALALVWTAGWLALYREPDKHRKLTPEERAYIEQDRAQQQAAASSTPAEKVRWRDLFRYRTVWAMMLGFFCLNYVIYFFITWFPSYLVKARGFDLLQLGVFGTIPGIVAIFGSLAGGIVSDSLLRRGWSLNRARKTCLAGGMLCSSVIALAVVVESAGLALALLAICYASVAFAAASVASLPADVAPQPAQVSSLAGIQNFASNIAGFIGPSLVGILLDISGGSYVVPLVLAGAVAVVGALTYAVGIRRVEPLRIGTGVNA</sequence>
<keyword evidence="3 6" id="KW-1133">Transmembrane helix</keyword>
<gene>
    <name evidence="8" type="ORF">LX83_001884</name>
</gene>
<feature type="region of interest" description="Disordered" evidence="5">
    <location>
        <begin position="1"/>
        <end position="35"/>
    </location>
</feature>
<dbReference type="CDD" id="cd17319">
    <property type="entry name" value="MFS_ExuT_GudP_like"/>
    <property type="match status" value="1"/>
</dbReference>
<feature type="transmembrane region" description="Helical" evidence="6">
    <location>
        <begin position="45"/>
        <end position="62"/>
    </location>
</feature>
<name>A0AAE3KFJ8_9PSEU</name>
<feature type="transmembrane region" description="Helical" evidence="6">
    <location>
        <begin position="303"/>
        <end position="332"/>
    </location>
</feature>
<feature type="transmembrane region" description="Helical" evidence="6">
    <location>
        <begin position="368"/>
        <end position="389"/>
    </location>
</feature>
<dbReference type="PANTHER" id="PTHR11662">
    <property type="entry name" value="SOLUTE CARRIER FAMILY 17"/>
    <property type="match status" value="1"/>
</dbReference>
<comment type="subcellular location">
    <subcellularLocation>
        <location evidence="1">Cell membrane</location>
        <topology evidence="1">Multi-pass membrane protein</topology>
    </subcellularLocation>
</comment>
<dbReference type="RefSeq" id="WP_253769469.1">
    <property type="nucleotide sequence ID" value="NZ_JAMTCK010000004.1"/>
</dbReference>
<feature type="transmembrane region" description="Helical" evidence="6">
    <location>
        <begin position="115"/>
        <end position="133"/>
    </location>
</feature>
<accession>A0AAE3KFJ8</accession>
<evidence type="ECO:0000256" key="1">
    <source>
        <dbReference type="ARBA" id="ARBA00004651"/>
    </source>
</evidence>
<dbReference type="InterPro" id="IPR020846">
    <property type="entry name" value="MFS_dom"/>
</dbReference>
<comment type="caution">
    <text evidence="8">The sequence shown here is derived from an EMBL/GenBank/DDBJ whole genome shotgun (WGS) entry which is preliminary data.</text>
</comment>
<organism evidence="8 9">
    <name type="scientific">Goodfellowiella coeruleoviolacea</name>
    <dbReference type="NCBI Taxonomy" id="334858"/>
    <lineage>
        <taxon>Bacteria</taxon>
        <taxon>Bacillati</taxon>
        <taxon>Actinomycetota</taxon>
        <taxon>Actinomycetes</taxon>
        <taxon>Pseudonocardiales</taxon>
        <taxon>Pseudonocardiaceae</taxon>
        <taxon>Goodfellowiella</taxon>
    </lineage>
</organism>
<dbReference type="Gene3D" id="1.20.1250.20">
    <property type="entry name" value="MFS general substrate transporter like domains"/>
    <property type="match status" value="2"/>
</dbReference>
<dbReference type="GO" id="GO:0005886">
    <property type="term" value="C:plasma membrane"/>
    <property type="evidence" value="ECO:0007669"/>
    <property type="project" value="UniProtKB-SubCell"/>
</dbReference>
<dbReference type="Proteomes" id="UP001206128">
    <property type="component" value="Unassembled WGS sequence"/>
</dbReference>
<dbReference type="PROSITE" id="PS50850">
    <property type="entry name" value="MFS"/>
    <property type="match status" value="1"/>
</dbReference>
<feature type="transmembrane region" description="Helical" evidence="6">
    <location>
        <begin position="409"/>
        <end position="428"/>
    </location>
</feature>
<dbReference type="InterPro" id="IPR050382">
    <property type="entry name" value="MFS_Na/Anion_cotransporter"/>
</dbReference>
<dbReference type="InterPro" id="IPR011701">
    <property type="entry name" value="MFS"/>
</dbReference>
<evidence type="ECO:0000256" key="5">
    <source>
        <dbReference type="SAM" id="MobiDB-lite"/>
    </source>
</evidence>
<dbReference type="Pfam" id="PF07690">
    <property type="entry name" value="MFS_1"/>
    <property type="match status" value="1"/>
</dbReference>
<evidence type="ECO:0000313" key="9">
    <source>
        <dbReference type="Proteomes" id="UP001206128"/>
    </source>
</evidence>
<feature type="transmembrane region" description="Helical" evidence="6">
    <location>
        <begin position="434"/>
        <end position="453"/>
    </location>
</feature>
<feature type="transmembrane region" description="Helical" evidence="6">
    <location>
        <begin position="82"/>
        <end position="103"/>
    </location>
</feature>
<feature type="compositionally biased region" description="Low complexity" evidence="5">
    <location>
        <begin position="1"/>
        <end position="25"/>
    </location>
</feature>
<feature type="transmembrane region" description="Helical" evidence="6">
    <location>
        <begin position="344"/>
        <end position="362"/>
    </location>
</feature>
<dbReference type="InterPro" id="IPR036259">
    <property type="entry name" value="MFS_trans_sf"/>
</dbReference>
<keyword evidence="2 6" id="KW-0812">Transmembrane</keyword>
<dbReference type="EMBL" id="JAMTCK010000004">
    <property type="protein sequence ID" value="MCP2165035.1"/>
    <property type="molecule type" value="Genomic_DNA"/>
</dbReference>
<protein>
    <submittedName>
        <fullName evidence="8">D-galactonate transporter</fullName>
    </submittedName>
</protein>
<evidence type="ECO:0000256" key="4">
    <source>
        <dbReference type="ARBA" id="ARBA00023136"/>
    </source>
</evidence>
<dbReference type="AlphaFoldDB" id="A0AAE3KFJ8"/>
<feature type="transmembrane region" description="Helical" evidence="6">
    <location>
        <begin position="201"/>
        <end position="222"/>
    </location>
</feature>
<evidence type="ECO:0000313" key="8">
    <source>
        <dbReference type="EMBL" id="MCP2165035.1"/>
    </source>
</evidence>
<dbReference type="PANTHER" id="PTHR11662:SF399">
    <property type="entry name" value="FI19708P1-RELATED"/>
    <property type="match status" value="1"/>
</dbReference>